<evidence type="ECO:0000313" key="2">
    <source>
        <dbReference type="Proteomes" id="UP001595533"/>
    </source>
</evidence>
<accession>A0ABV7JCQ9</accession>
<comment type="caution">
    <text evidence="1">The sequence shown here is derived from an EMBL/GenBank/DDBJ whole genome shotgun (WGS) entry which is preliminary data.</text>
</comment>
<organism evidence="1 2">
    <name type="scientific">Marinicella sediminis</name>
    <dbReference type="NCBI Taxonomy" id="1792834"/>
    <lineage>
        <taxon>Bacteria</taxon>
        <taxon>Pseudomonadati</taxon>
        <taxon>Pseudomonadota</taxon>
        <taxon>Gammaproteobacteria</taxon>
        <taxon>Lysobacterales</taxon>
        <taxon>Marinicellaceae</taxon>
        <taxon>Marinicella</taxon>
    </lineage>
</organism>
<protein>
    <submittedName>
        <fullName evidence="1">Uncharacterized protein</fullName>
    </submittedName>
</protein>
<sequence>MQDAKVTTILNEIRGKNLTSGKKKATFPGGEELSNPFVVHYIDAIQFRERCVYLQHKWAEQLFSCLV</sequence>
<keyword evidence="2" id="KW-1185">Reference proteome</keyword>
<evidence type="ECO:0000313" key="1">
    <source>
        <dbReference type="EMBL" id="MFC3195856.1"/>
    </source>
</evidence>
<proteinExistence type="predicted"/>
<name>A0ABV7JCQ9_9GAMM</name>
<reference evidence="2" key="1">
    <citation type="journal article" date="2019" name="Int. J. Syst. Evol. Microbiol.">
        <title>The Global Catalogue of Microorganisms (GCM) 10K type strain sequencing project: providing services to taxonomists for standard genome sequencing and annotation.</title>
        <authorList>
            <consortium name="The Broad Institute Genomics Platform"/>
            <consortium name="The Broad Institute Genome Sequencing Center for Infectious Disease"/>
            <person name="Wu L."/>
            <person name="Ma J."/>
        </authorList>
    </citation>
    <scope>NUCLEOTIDE SEQUENCE [LARGE SCALE GENOMIC DNA]</scope>
    <source>
        <strain evidence="2">KCTC 42953</strain>
    </source>
</reference>
<gene>
    <name evidence="1" type="ORF">ACFODZ_16500</name>
</gene>
<dbReference type="Proteomes" id="UP001595533">
    <property type="component" value="Unassembled WGS sequence"/>
</dbReference>
<dbReference type="EMBL" id="JBHRTS010000010">
    <property type="protein sequence ID" value="MFC3195856.1"/>
    <property type="molecule type" value="Genomic_DNA"/>
</dbReference>
<dbReference type="RefSeq" id="WP_157893032.1">
    <property type="nucleotide sequence ID" value="NZ_JBHRTS010000010.1"/>
</dbReference>